<dbReference type="GO" id="GO:0016740">
    <property type="term" value="F:transferase activity"/>
    <property type="evidence" value="ECO:0007669"/>
    <property type="project" value="UniProtKB-KW"/>
</dbReference>
<evidence type="ECO:0000259" key="1">
    <source>
        <dbReference type="Pfam" id="PF00551"/>
    </source>
</evidence>
<evidence type="ECO:0000259" key="2">
    <source>
        <dbReference type="Pfam" id="PF21553"/>
    </source>
</evidence>
<organism evidence="3 4">
    <name type="scientific">Halanaerobium congolense</name>
    <dbReference type="NCBI Taxonomy" id="54121"/>
    <lineage>
        <taxon>Bacteria</taxon>
        <taxon>Bacillati</taxon>
        <taxon>Bacillota</taxon>
        <taxon>Clostridia</taxon>
        <taxon>Halanaerobiales</taxon>
        <taxon>Halanaerobiaceae</taxon>
        <taxon>Halanaerobium</taxon>
    </lineage>
</organism>
<proteinExistence type="predicted"/>
<dbReference type="Gene3D" id="3.40.50.170">
    <property type="entry name" value="Formyl transferase, N-terminal domain"/>
    <property type="match status" value="1"/>
</dbReference>
<dbReference type="RefSeq" id="WP_114458004.1">
    <property type="nucleotide sequence ID" value="NZ_FMYT01000018.1"/>
</dbReference>
<dbReference type="SUPFAM" id="SSF50486">
    <property type="entry name" value="FMT C-terminal domain-like"/>
    <property type="match status" value="1"/>
</dbReference>
<dbReference type="CDD" id="cd08821">
    <property type="entry name" value="FMT_core_like_1"/>
    <property type="match status" value="1"/>
</dbReference>
<evidence type="ECO:0000313" key="4">
    <source>
        <dbReference type="Proteomes" id="UP000324896"/>
    </source>
</evidence>
<dbReference type="Pfam" id="PF00551">
    <property type="entry name" value="Formyl_trans_N"/>
    <property type="match status" value="1"/>
</dbReference>
<reference evidence="3 4" key="1">
    <citation type="submission" date="2016-10" db="EMBL/GenBank/DDBJ databases">
        <authorList>
            <person name="Varghese N."/>
            <person name="Submissions S."/>
        </authorList>
    </citation>
    <scope>NUCLEOTIDE SEQUENCE [LARGE SCALE GENOMIC DNA]</scope>
    <source>
        <strain evidence="3 4">WG10</strain>
    </source>
</reference>
<name>A0A1G6QJM2_9FIRM</name>
<dbReference type="Gene3D" id="3.10.25.20">
    <property type="match status" value="1"/>
</dbReference>
<feature type="domain" description="Formyl transferase N-terminal" evidence="1">
    <location>
        <begin position="32"/>
        <end position="119"/>
    </location>
</feature>
<dbReference type="SUPFAM" id="SSF53328">
    <property type="entry name" value="Formyltransferase"/>
    <property type="match status" value="1"/>
</dbReference>
<feature type="domain" description="Methionyl-tRNA formyltransferase-like C-terminal" evidence="2">
    <location>
        <begin position="165"/>
        <end position="222"/>
    </location>
</feature>
<keyword evidence="3" id="KW-0808">Transferase</keyword>
<dbReference type="AlphaFoldDB" id="A0A1G6QJM2"/>
<sequence length="231" mass="26696">MKFVIATIKSWNIKKAEEMIKESKHQIKLITDKNELNYEKLNSFNPEYIFFPHWSWIIPDNIYNNFNCVVFHMTDLPYGRGGSPLQNLIVRGIENTKISALKVDGGLDTGPIYLKKDLNLNGTAEEIFLRSSSLIFNEMIPEIINNEIIPKEQKGEVVEFKRRKPYQSEIKNDFSLSKVYDHIRMLDAEGYPDAFIEYGDIKLEFSRAKLTADGIVADVKIKRLNEDDLDG</sequence>
<dbReference type="InterPro" id="IPR036477">
    <property type="entry name" value="Formyl_transf_N_sf"/>
</dbReference>
<dbReference type="EMBL" id="FMYT01000018">
    <property type="protein sequence ID" value="SDC92508.1"/>
    <property type="molecule type" value="Genomic_DNA"/>
</dbReference>
<dbReference type="InterPro" id="IPR049355">
    <property type="entry name" value="Formyl_trans-like_C"/>
</dbReference>
<protein>
    <submittedName>
        <fullName evidence="3">Methionyl-tRNA formyltransferase</fullName>
    </submittedName>
</protein>
<dbReference type="InterPro" id="IPR002376">
    <property type="entry name" value="Formyl_transf_N"/>
</dbReference>
<gene>
    <name evidence="3" type="ORF">SAMN04488597_11852</name>
</gene>
<dbReference type="Proteomes" id="UP000324896">
    <property type="component" value="Unassembled WGS sequence"/>
</dbReference>
<accession>A0A1G6QJM2</accession>
<dbReference type="Pfam" id="PF21553">
    <property type="entry name" value="Formyl_trans_C_2"/>
    <property type="match status" value="1"/>
</dbReference>
<evidence type="ECO:0000313" key="3">
    <source>
        <dbReference type="EMBL" id="SDC92508.1"/>
    </source>
</evidence>
<dbReference type="InterPro" id="IPR011034">
    <property type="entry name" value="Formyl_transferase-like_C_sf"/>
</dbReference>